<dbReference type="InterPro" id="IPR005149">
    <property type="entry name" value="Tscrpt_reg_PadR_N"/>
</dbReference>
<proteinExistence type="predicted"/>
<organism evidence="2 3">
    <name type="scientific">Salinispira pacifica</name>
    <dbReference type="NCBI Taxonomy" id="1307761"/>
    <lineage>
        <taxon>Bacteria</taxon>
        <taxon>Pseudomonadati</taxon>
        <taxon>Spirochaetota</taxon>
        <taxon>Spirochaetia</taxon>
        <taxon>Spirochaetales</taxon>
        <taxon>Spirochaetaceae</taxon>
        <taxon>Salinispira</taxon>
    </lineage>
</organism>
<dbReference type="InterPro" id="IPR052509">
    <property type="entry name" value="Metal_resp_DNA-bind_regulator"/>
</dbReference>
<dbReference type="AlphaFoldDB" id="V5WNB9"/>
<evidence type="ECO:0000313" key="3">
    <source>
        <dbReference type="Proteomes" id="UP000018680"/>
    </source>
</evidence>
<dbReference type="PANTHER" id="PTHR33169">
    <property type="entry name" value="PADR-FAMILY TRANSCRIPTIONAL REGULATOR"/>
    <property type="match status" value="1"/>
</dbReference>
<gene>
    <name evidence="2" type="ORF">L21SP2_3391</name>
</gene>
<dbReference type="SUPFAM" id="SSF46785">
    <property type="entry name" value="Winged helix' DNA-binding domain"/>
    <property type="match status" value="1"/>
</dbReference>
<reference evidence="2 3" key="1">
    <citation type="journal article" date="2015" name="Stand. Genomic Sci.">
        <title>Complete genome sequence and description of Salinispira pacifica gen. nov., sp. nov., a novel spirochaete isolated form a hypersaline microbial mat.</title>
        <authorList>
            <person name="Ben Hania W."/>
            <person name="Joseph M."/>
            <person name="Schumann P."/>
            <person name="Bunk B."/>
            <person name="Fiebig A."/>
            <person name="Sproer C."/>
            <person name="Klenk H.P."/>
            <person name="Fardeau M.L."/>
            <person name="Spring S."/>
        </authorList>
    </citation>
    <scope>NUCLEOTIDE SEQUENCE [LARGE SCALE GENOMIC DNA]</scope>
    <source>
        <strain evidence="2 3">L21-RPul-D2</strain>
    </source>
</reference>
<dbReference type="EMBL" id="CP006939">
    <property type="protein sequence ID" value="AHC16729.1"/>
    <property type="molecule type" value="Genomic_DNA"/>
</dbReference>
<keyword evidence="3" id="KW-1185">Reference proteome</keyword>
<dbReference type="STRING" id="1307761.L21SP2_3391"/>
<evidence type="ECO:0000313" key="2">
    <source>
        <dbReference type="EMBL" id="AHC16729.1"/>
    </source>
</evidence>
<dbReference type="Gene3D" id="1.10.10.10">
    <property type="entry name" value="Winged helix-like DNA-binding domain superfamily/Winged helix DNA-binding domain"/>
    <property type="match status" value="1"/>
</dbReference>
<dbReference type="HOGENOM" id="CLU_063440_3_3_12"/>
<evidence type="ECO:0000259" key="1">
    <source>
        <dbReference type="Pfam" id="PF03551"/>
    </source>
</evidence>
<dbReference type="InterPro" id="IPR036390">
    <property type="entry name" value="WH_DNA-bd_sf"/>
</dbReference>
<sequence>MNPSKELVAASSVSLVLSILSAGDSYGYEIIKTVDRISGGAWSWSEGMLYPVLHKLEKNGWISSYWRRGTGNRRRKYYRLEQEGKRALKAQKAEWLKVHSILMNSWPDEEEL</sequence>
<dbReference type="Proteomes" id="UP000018680">
    <property type="component" value="Chromosome"/>
</dbReference>
<accession>V5WNB9</accession>
<dbReference type="PATRIC" id="fig|1307761.3.peg.3380"/>
<name>V5WNB9_9SPIO</name>
<dbReference type="PANTHER" id="PTHR33169:SF14">
    <property type="entry name" value="TRANSCRIPTIONAL REGULATOR RV3488"/>
    <property type="match status" value="1"/>
</dbReference>
<dbReference type="RefSeq" id="WP_024269617.1">
    <property type="nucleotide sequence ID" value="NC_023035.1"/>
</dbReference>
<dbReference type="OrthoDB" id="9783723at2"/>
<dbReference type="InterPro" id="IPR036388">
    <property type="entry name" value="WH-like_DNA-bd_sf"/>
</dbReference>
<feature type="domain" description="Transcription regulator PadR N-terminal" evidence="1">
    <location>
        <begin position="16"/>
        <end position="89"/>
    </location>
</feature>
<dbReference type="Pfam" id="PF03551">
    <property type="entry name" value="PadR"/>
    <property type="match status" value="1"/>
</dbReference>
<protein>
    <submittedName>
        <fullName evidence="2">Transcriptional regulator, PadR family</fullName>
    </submittedName>
</protein>
<dbReference type="KEGG" id="slr:L21SP2_3391"/>
<dbReference type="eggNOG" id="COG1695">
    <property type="taxonomic scope" value="Bacteria"/>
</dbReference>